<feature type="compositionally biased region" description="Polar residues" evidence="1">
    <location>
        <begin position="100"/>
        <end position="109"/>
    </location>
</feature>
<evidence type="ECO:0000313" key="2">
    <source>
        <dbReference type="EMBL" id="KAK6349793.1"/>
    </source>
</evidence>
<evidence type="ECO:0000313" key="3">
    <source>
        <dbReference type="Proteomes" id="UP001375240"/>
    </source>
</evidence>
<keyword evidence="3" id="KW-1185">Reference proteome</keyword>
<comment type="caution">
    <text evidence="2">The sequence shown here is derived from an EMBL/GenBank/DDBJ whole genome shotgun (WGS) entry which is preliminary data.</text>
</comment>
<feature type="compositionally biased region" description="Low complexity" evidence="1">
    <location>
        <begin position="64"/>
        <end position="81"/>
    </location>
</feature>
<feature type="compositionally biased region" description="Pro residues" evidence="1">
    <location>
        <begin position="46"/>
        <end position="63"/>
    </location>
</feature>
<evidence type="ECO:0000256" key="1">
    <source>
        <dbReference type="SAM" id="MobiDB-lite"/>
    </source>
</evidence>
<feature type="region of interest" description="Disordered" evidence="1">
    <location>
        <begin position="1"/>
        <end position="119"/>
    </location>
</feature>
<reference evidence="2 3" key="1">
    <citation type="submission" date="2019-10" db="EMBL/GenBank/DDBJ databases">
        <authorList>
            <person name="Palmer J.M."/>
        </authorList>
    </citation>
    <scope>NUCLEOTIDE SEQUENCE [LARGE SCALE GENOMIC DNA]</scope>
    <source>
        <strain evidence="2 3">TWF696</strain>
    </source>
</reference>
<accession>A0AAV9UVP1</accession>
<dbReference type="AlphaFoldDB" id="A0AAV9UVP1"/>
<dbReference type="EMBL" id="JAVHNQ010000004">
    <property type="protein sequence ID" value="KAK6349793.1"/>
    <property type="molecule type" value="Genomic_DNA"/>
</dbReference>
<feature type="compositionally biased region" description="Pro residues" evidence="1">
    <location>
        <begin position="82"/>
        <end position="93"/>
    </location>
</feature>
<organism evidence="2 3">
    <name type="scientific">Orbilia brochopaga</name>
    <dbReference type="NCBI Taxonomy" id="3140254"/>
    <lineage>
        <taxon>Eukaryota</taxon>
        <taxon>Fungi</taxon>
        <taxon>Dikarya</taxon>
        <taxon>Ascomycota</taxon>
        <taxon>Pezizomycotina</taxon>
        <taxon>Orbiliomycetes</taxon>
        <taxon>Orbiliales</taxon>
        <taxon>Orbiliaceae</taxon>
        <taxon>Orbilia</taxon>
    </lineage>
</organism>
<name>A0AAV9UVP1_9PEZI</name>
<proteinExistence type="predicted"/>
<dbReference type="Proteomes" id="UP001375240">
    <property type="component" value="Unassembled WGS sequence"/>
</dbReference>
<gene>
    <name evidence="2" type="ORF">TWF696_006067</name>
</gene>
<sequence>MSWRPPSMIDTSKWIEQAHSDAEPIEPAEPEMPAEPVELATDTPLKPEPAPAPVAPSSSPPPSSSSLSSLSPLSPLSLLSPLPSPPPPPPEPKLPAVQQRPHSSYSRSTAGHKPLPQKPRHPAISLLFGCLGIHSRPRYTKIQHIVLPTAQVCVDTRALNFLQSLPPDEFQLLEYMVQEVFTADGAAVLSRIPDYDKLIESALKGQINMTARPWDRKTREQYVEHVGAMYARLLRKMGTYEQAPMCEAVYRRRWRRKSSIAT</sequence>
<protein>
    <submittedName>
        <fullName evidence="2">Uncharacterized protein</fullName>
    </submittedName>
</protein>